<reference evidence="3 4" key="1">
    <citation type="journal article" date="2015" name="Genome Biol. Evol.">
        <title>Phylogenomic analyses indicate that early fungi evolved digesting cell walls of algal ancestors of land plants.</title>
        <authorList>
            <person name="Chang Y."/>
            <person name="Wang S."/>
            <person name="Sekimoto S."/>
            <person name="Aerts A.L."/>
            <person name="Choi C."/>
            <person name="Clum A."/>
            <person name="LaButti K.M."/>
            <person name="Lindquist E.A."/>
            <person name="Yee Ngan C."/>
            <person name="Ohm R.A."/>
            <person name="Salamov A.A."/>
            <person name="Grigoriev I.V."/>
            <person name="Spatafora J.W."/>
            <person name="Berbee M.L."/>
        </authorList>
    </citation>
    <scope>NUCLEOTIDE SEQUENCE [LARGE SCALE GENOMIC DNA]</scope>
    <source>
        <strain evidence="3 4">JEL478</strain>
    </source>
</reference>
<dbReference type="OrthoDB" id="2108436at2759"/>
<feature type="compositionally biased region" description="Low complexity" evidence="1">
    <location>
        <begin position="135"/>
        <end position="150"/>
    </location>
</feature>
<proteinExistence type="predicted"/>
<dbReference type="PANTHER" id="PTHR12019">
    <property type="entry name" value="LAMINA-ASSOCIATED POLYPEPTIDE THYMOPOIETIN"/>
    <property type="match status" value="1"/>
</dbReference>
<dbReference type="PROSITE" id="PS50955">
    <property type="entry name" value="LEM_LIKE"/>
    <property type="match status" value="1"/>
</dbReference>
<dbReference type="PANTHER" id="PTHR12019:SF9">
    <property type="entry name" value="THYMOPOIETIN"/>
    <property type="match status" value="1"/>
</dbReference>
<evidence type="ECO:0000256" key="1">
    <source>
        <dbReference type="SAM" id="MobiDB-lite"/>
    </source>
</evidence>
<dbReference type="Pfam" id="PF08198">
    <property type="entry name" value="Thymopoietin"/>
    <property type="match status" value="1"/>
</dbReference>
<keyword evidence="4" id="KW-1185">Reference proteome</keyword>
<evidence type="ECO:0000313" key="3">
    <source>
        <dbReference type="EMBL" id="KXS12824.1"/>
    </source>
</evidence>
<dbReference type="SMART" id="SM01261">
    <property type="entry name" value="Thymopoietin"/>
    <property type="match status" value="1"/>
</dbReference>
<feature type="domain" description="LEM-like" evidence="2">
    <location>
        <begin position="6"/>
        <end position="49"/>
    </location>
</feature>
<feature type="region of interest" description="Disordered" evidence="1">
    <location>
        <begin position="61"/>
        <end position="153"/>
    </location>
</feature>
<dbReference type="SUPFAM" id="SSF63451">
    <property type="entry name" value="LEM domain"/>
    <property type="match status" value="1"/>
</dbReference>
<dbReference type="Gene3D" id="1.10.720.40">
    <property type="match status" value="1"/>
</dbReference>
<dbReference type="InterPro" id="IPR051656">
    <property type="entry name" value="LEM_domain"/>
</dbReference>
<gene>
    <name evidence="3" type="ORF">M427DRAFT_59148</name>
</gene>
<dbReference type="GO" id="GO:0003677">
    <property type="term" value="F:DNA binding"/>
    <property type="evidence" value="ECO:0007669"/>
    <property type="project" value="InterPro"/>
</dbReference>
<evidence type="ECO:0000313" key="4">
    <source>
        <dbReference type="Proteomes" id="UP000070544"/>
    </source>
</evidence>
<feature type="region of interest" description="Disordered" evidence="1">
    <location>
        <begin position="223"/>
        <end position="405"/>
    </location>
</feature>
<dbReference type="Proteomes" id="UP000070544">
    <property type="component" value="Unassembled WGS sequence"/>
</dbReference>
<feature type="compositionally biased region" description="Low complexity" evidence="1">
    <location>
        <begin position="323"/>
        <end position="337"/>
    </location>
</feature>
<sequence>MELAPGFDPSLLTVNELVSALSKYNVQLPAARQKKDFYVNLFRTNVTARVKDILKAKSQIKPSGAGVVHVADDGSESVQRPDGTLAPKPSRRATRAGPGTSTTSSAATSSGATSEPEEAPTIAARLRKTPRKSRSGTNSNSENSENSGGEQDFYVGSFTNKLAQLSSPRGPTAPFAQLRDVQNTAVKKAPTLAEKMLLEHPTSPSPSPSPPGALLTTSLLAVRPRPKPAPLGTRSENSAEKRSSAAAPGVPRVSASIAAPEKSAPSQQPQLLNPVPRRKSASVLKAVSASESTDPSPPTTVDSPVLRTTAPGVPRPRSPSAPAPTRIRTITTSRPASPFSDDNPFQDDKPVDEQADEEERARRRRRSSVGLPGGARGRSGSRASVGGQGARGRSRSRPSLVQPEAEAEVEVEVVNEAPVVDAVASVPKVAPRPRRTEWSGPDPAVEWEPAQSDTPLEILRVERQRHEDDVKAAPAQKMPRYGGVLAFLCVLVVLARIALAVHPDTVEGVKAYAAKYVPEECWDGSCVPRWTMPDLSGVKSGMDAARARWTQTVVSSVGKIKMPEVDWQSAVSGLVSVSPIDVDKVVSALPRPSLANLKDAWTAGVSHLPSLDTIQKVTTDAKNRVVSLINYLREELRGQMGAAVLTLTKLGEELREPIASAQAGAVITWTTALKHIRNLIEVAQTASGNLPEGSTAIILAAVASLLAVLASMYAWKWASTATAQKRVAQLTPRARLAASAAVDVLRAHPGALDAEYLRSKVIAATRGDGPLDDEVWALAGREMKEMGLVEGGDSIGKTWEYVGSDWIVAPVSPVPPVSPRKSFGVGSGKRVL</sequence>
<feature type="compositionally biased region" description="Basic residues" evidence="1">
    <location>
        <begin position="125"/>
        <end position="134"/>
    </location>
</feature>
<feature type="compositionally biased region" description="Pro residues" evidence="1">
    <location>
        <begin position="313"/>
        <end position="322"/>
    </location>
</feature>
<protein>
    <recommendedName>
        <fullName evidence="2">LEM-like domain-containing protein</fullName>
    </recommendedName>
</protein>
<dbReference type="EMBL" id="KQ965784">
    <property type="protein sequence ID" value="KXS12824.1"/>
    <property type="molecule type" value="Genomic_DNA"/>
</dbReference>
<dbReference type="InterPro" id="IPR011015">
    <property type="entry name" value="LEM/LEM-like_dom_sf"/>
</dbReference>
<feature type="compositionally biased region" description="Low complexity" evidence="1">
    <location>
        <begin position="95"/>
        <end position="114"/>
    </location>
</feature>
<dbReference type="CDD" id="cd12935">
    <property type="entry name" value="LEM_like"/>
    <property type="match status" value="1"/>
</dbReference>
<feature type="compositionally biased region" description="Low complexity" evidence="1">
    <location>
        <begin position="281"/>
        <end position="305"/>
    </location>
</feature>
<name>A0A139A7Y9_GONPJ</name>
<dbReference type="STRING" id="1344416.A0A139A7Y9"/>
<dbReference type="InterPro" id="IPR013146">
    <property type="entry name" value="LEM-like_dom"/>
</dbReference>
<organism evidence="3 4">
    <name type="scientific">Gonapodya prolifera (strain JEL478)</name>
    <name type="common">Monoblepharis prolifera</name>
    <dbReference type="NCBI Taxonomy" id="1344416"/>
    <lineage>
        <taxon>Eukaryota</taxon>
        <taxon>Fungi</taxon>
        <taxon>Fungi incertae sedis</taxon>
        <taxon>Chytridiomycota</taxon>
        <taxon>Chytridiomycota incertae sedis</taxon>
        <taxon>Monoblepharidomycetes</taxon>
        <taxon>Monoblepharidales</taxon>
        <taxon>Gonapodyaceae</taxon>
        <taxon>Gonapodya</taxon>
    </lineage>
</organism>
<evidence type="ECO:0000259" key="2">
    <source>
        <dbReference type="PROSITE" id="PS50955"/>
    </source>
</evidence>
<accession>A0A139A7Y9</accession>
<dbReference type="AlphaFoldDB" id="A0A139A7Y9"/>